<evidence type="ECO:0000256" key="3">
    <source>
        <dbReference type="ARBA" id="ARBA00022692"/>
    </source>
</evidence>
<dbReference type="GO" id="GO:0005886">
    <property type="term" value="C:plasma membrane"/>
    <property type="evidence" value="ECO:0007669"/>
    <property type="project" value="UniProtKB-SubCell"/>
</dbReference>
<reference evidence="8 9" key="1">
    <citation type="submission" date="2016-10" db="EMBL/GenBank/DDBJ databases">
        <authorList>
            <person name="de Groot N.N."/>
        </authorList>
    </citation>
    <scope>NUCLEOTIDE SEQUENCE [LARGE SCALE GENOMIC DNA]</scope>
    <source>
        <strain evidence="8 9">CPCC 202699</strain>
    </source>
</reference>
<dbReference type="InterPro" id="IPR036259">
    <property type="entry name" value="MFS_trans_sf"/>
</dbReference>
<dbReference type="RefSeq" id="WP_091298522.1">
    <property type="nucleotide sequence ID" value="NZ_FNON01000012.1"/>
</dbReference>
<evidence type="ECO:0000256" key="5">
    <source>
        <dbReference type="ARBA" id="ARBA00023136"/>
    </source>
</evidence>
<keyword evidence="9" id="KW-1185">Reference proteome</keyword>
<feature type="transmembrane region" description="Helical" evidence="6">
    <location>
        <begin position="203"/>
        <end position="225"/>
    </location>
</feature>
<evidence type="ECO:0000256" key="1">
    <source>
        <dbReference type="ARBA" id="ARBA00004651"/>
    </source>
</evidence>
<evidence type="ECO:0000313" key="8">
    <source>
        <dbReference type="EMBL" id="SDZ31712.1"/>
    </source>
</evidence>
<feature type="transmembrane region" description="Helical" evidence="6">
    <location>
        <begin position="96"/>
        <end position="117"/>
    </location>
</feature>
<feature type="transmembrane region" description="Helical" evidence="6">
    <location>
        <begin position="332"/>
        <end position="351"/>
    </location>
</feature>
<feature type="transmembrane region" description="Helical" evidence="6">
    <location>
        <begin position="157"/>
        <end position="175"/>
    </location>
</feature>
<protein>
    <submittedName>
        <fullName evidence="8">Nitrate/nitrite transporter NarK</fullName>
    </submittedName>
</protein>
<keyword evidence="2" id="KW-1003">Cell membrane</keyword>
<feature type="transmembrane region" description="Helical" evidence="6">
    <location>
        <begin position="129"/>
        <end position="151"/>
    </location>
</feature>
<dbReference type="InterPro" id="IPR020846">
    <property type="entry name" value="MFS_dom"/>
</dbReference>
<keyword evidence="4 6" id="KW-1133">Transmembrane helix</keyword>
<feature type="transmembrane region" description="Helical" evidence="6">
    <location>
        <begin position="295"/>
        <end position="320"/>
    </location>
</feature>
<feature type="transmembrane region" description="Helical" evidence="6">
    <location>
        <begin position="269"/>
        <end position="289"/>
    </location>
</feature>
<evidence type="ECO:0000256" key="6">
    <source>
        <dbReference type="SAM" id="Phobius"/>
    </source>
</evidence>
<feature type="transmembrane region" description="Helical" evidence="6">
    <location>
        <begin position="36"/>
        <end position="55"/>
    </location>
</feature>
<dbReference type="PANTHER" id="PTHR43124">
    <property type="entry name" value="PURINE EFFLUX PUMP PBUE"/>
    <property type="match status" value="1"/>
</dbReference>
<dbReference type="SUPFAM" id="SSF103473">
    <property type="entry name" value="MFS general substrate transporter"/>
    <property type="match status" value="1"/>
</dbReference>
<comment type="subcellular location">
    <subcellularLocation>
        <location evidence="1">Cell membrane</location>
        <topology evidence="1">Multi-pass membrane protein</topology>
    </subcellularLocation>
</comment>
<dbReference type="Proteomes" id="UP000199515">
    <property type="component" value="Unassembled WGS sequence"/>
</dbReference>
<dbReference type="InterPro" id="IPR011701">
    <property type="entry name" value="MFS"/>
</dbReference>
<feature type="transmembrane region" description="Helical" evidence="6">
    <location>
        <begin position="357"/>
        <end position="379"/>
    </location>
</feature>
<keyword evidence="5 6" id="KW-0472">Membrane</keyword>
<dbReference type="PROSITE" id="PS50850">
    <property type="entry name" value="MFS"/>
    <property type="match status" value="1"/>
</dbReference>
<dbReference type="AlphaFoldDB" id="A0A1H3S1B5"/>
<dbReference type="GO" id="GO:0022857">
    <property type="term" value="F:transmembrane transporter activity"/>
    <property type="evidence" value="ECO:0007669"/>
    <property type="project" value="InterPro"/>
</dbReference>
<dbReference type="InterPro" id="IPR050189">
    <property type="entry name" value="MFS_Efflux_Transporters"/>
</dbReference>
<dbReference type="EMBL" id="FNON01000012">
    <property type="protein sequence ID" value="SDZ31712.1"/>
    <property type="molecule type" value="Genomic_DNA"/>
</dbReference>
<gene>
    <name evidence="8" type="ORF">SAMN05421504_112155</name>
</gene>
<feature type="transmembrane region" description="Helical" evidence="6">
    <location>
        <begin position="71"/>
        <end position="90"/>
    </location>
</feature>
<evidence type="ECO:0000259" key="7">
    <source>
        <dbReference type="PROSITE" id="PS50850"/>
    </source>
</evidence>
<sequence length="393" mass="41389">MRGWNIGLIVLGQSSQSLVFGGISLFLPLIRADLGLTFSQAGNLAAVSMLVYALMQVPSGWLTDRFDPKRLFCAGLLGTNAMSLLFSVIGSYGWLLVVQVLSGFFRALIFAPGMVLIRDQFPPNRRATAMGLYVAGGFSSSVLLNALGPLLVGPLGWQGLFVLFGGIGLACVALYSRVGVSPHREPGAHPRAAEIRRLFRHPALWLVGVIQFVRLSLVQGFTFWLPSYLVSEKGQTLAFAGAVAAAGALLTAPSNLLGGWLSDRLHRPLAVIAVSLTMLGLSLAMLPLVDGLVPLVLLVGVNALFIQLYFGPLFSVGLTYLGQRTAGFSSGFGNSCANLGGFAFTAVLGGLKDSTGSFTTGFSILAGLAAVALVAVFLLRKTTPLEEVVLETG</sequence>
<evidence type="ECO:0000313" key="9">
    <source>
        <dbReference type="Proteomes" id="UP000199515"/>
    </source>
</evidence>
<evidence type="ECO:0000256" key="2">
    <source>
        <dbReference type="ARBA" id="ARBA00022475"/>
    </source>
</evidence>
<feature type="transmembrane region" description="Helical" evidence="6">
    <location>
        <begin position="7"/>
        <end position="30"/>
    </location>
</feature>
<dbReference type="OrthoDB" id="8596007at2"/>
<feature type="domain" description="Major facilitator superfamily (MFS) profile" evidence="7">
    <location>
        <begin position="1"/>
        <end position="384"/>
    </location>
</feature>
<dbReference type="Pfam" id="PF07690">
    <property type="entry name" value="MFS_1"/>
    <property type="match status" value="1"/>
</dbReference>
<evidence type="ECO:0000256" key="4">
    <source>
        <dbReference type="ARBA" id="ARBA00022989"/>
    </source>
</evidence>
<accession>A0A1H3S1B5</accession>
<dbReference type="Gene3D" id="1.20.1250.20">
    <property type="entry name" value="MFS general substrate transporter like domains"/>
    <property type="match status" value="2"/>
</dbReference>
<feature type="transmembrane region" description="Helical" evidence="6">
    <location>
        <begin position="237"/>
        <end position="257"/>
    </location>
</feature>
<name>A0A1H3S1B5_9PSEU</name>
<keyword evidence="3 6" id="KW-0812">Transmembrane</keyword>
<proteinExistence type="predicted"/>
<organism evidence="8 9">
    <name type="scientific">Amycolatopsis xylanica</name>
    <dbReference type="NCBI Taxonomy" id="589385"/>
    <lineage>
        <taxon>Bacteria</taxon>
        <taxon>Bacillati</taxon>
        <taxon>Actinomycetota</taxon>
        <taxon>Actinomycetes</taxon>
        <taxon>Pseudonocardiales</taxon>
        <taxon>Pseudonocardiaceae</taxon>
        <taxon>Amycolatopsis</taxon>
    </lineage>
</organism>
<dbReference type="PANTHER" id="PTHR43124:SF10">
    <property type="entry name" value="PURINE EFFLUX PUMP PBUE"/>
    <property type="match status" value="1"/>
</dbReference>